<evidence type="ECO:0000313" key="2">
    <source>
        <dbReference type="EMBL" id="QJA98037.1"/>
    </source>
</evidence>
<organism evidence="1">
    <name type="scientific">viral metagenome</name>
    <dbReference type="NCBI Taxonomy" id="1070528"/>
    <lineage>
        <taxon>unclassified sequences</taxon>
        <taxon>metagenomes</taxon>
        <taxon>organismal metagenomes</taxon>
    </lineage>
</organism>
<name>A0A6M3JNU3_9ZZZZ</name>
<dbReference type="EMBL" id="MT143547">
    <property type="protein sequence ID" value="QJA98037.1"/>
    <property type="molecule type" value="Genomic_DNA"/>
</dbReference>
<dbReference type="AlphaFoldDB" id="A0A6M3JNU3"/>
<dbReference type="EMBL" id="MT141882">
    <property type="protein sequence ID" value="QJA71566.1"/>
    <property type="molecule type" value="Genomic_DNA"/>
</dbReference>
<reference evidence="1" key="1">
    <citation type="submission" date="2020-03" db="EMBL/GenBank/DDBJ databases">
        <title>The deep terrestrial virosphere.</title>
        <authorList>
            <person name="Holmfeldt K."/>
            <person name="Nilsson E."/>
            <person name="Simone D."/>
            <person name="Lopez-Fernandez M."/>
            <person name="Wu X."/>
            <person name="de Brujin I."/>
            <person name="Lundin D."/>
            <person name="Andersson A."/>
            <person name="Bertilsson S."/>
            <person name="Dopson M."/>
        </authorList>
    </citation>
    <scope>NUCLEOTIDE SEQUENCE</scope>
    <source>
        <strain evidence="1">MM415A03140</strain>
        <strain evidence="2">MM415B05749</strain>
    </source>
</reference>
<accession>A0A6M3JNU3</accession>
<sequence length="51" mass="6199">MVINMIKKNIFISRYLDILRKQLEEYLPIEDALTDMCEKANEIIYKHVKRD</sequence>
<evidence type="ECO:0000313" key="1">
    <source>
        <dbReference type="EMBL" id="QJA71566.1"/>
    </source>
</evidence>
<gene>
    <name evidence="1" type="ORF">MM415A03140_0007</name>
    <name evidence="2" type="ORF">MM415B05749_0006</name>
</gene>
<protein>
    <submittedName>
        <fullName evidence="1">Uncharacterized protein</fullName>
    </submittedName>
</protein>
<proteinExistence type="predicted"/>